<evidence type="ECO:0008006" key="11">
    <source>
        <dbReference type="Google" id="ProtNLM"/>
    </source>
</evidence>
<comment type="subcellular location">
    <subcellularLocation>
        <location evidence="1">Cell membrane</location>
        <topology evidence="1">Multi-pass membrane protein</topology>
    </subcellularLocation>
</comment>
<feature type="transmembrane region" description="Helical" evidence="8">
    <location>
        <begin position="276"/>
        <end position="295"/>
    </location>
</feature>
<feature type="transmembrane region" description="Helical" evidence="8">
    <location>
        <begin position="58"/>
        <end position="81"/>
    </location>
</feature>
<keyword evidence="5 8" id="KW-0812">Transmembrane</keyword>
<gene>
    <name evidence="9" type="ORF">CAL19_03110</name>
</gene>
<evidence type="ECO:0000313" key="10">
    <source>
        <dbReference type="Proteomes" id="UP000216947"/>
    </source>
</evidence>
<feature type="transmembrane region" description="Helical" evidence="8">
    <location>
        <begin position="6"/>
        <end position="24"/>
    </location>
</feature>
<dbReference type="GO" id="GO:0005886">
    <property type="term" value="C:plasma membrane"/>
    <property type="evidence" value="ECO:0007669"/>
    <property type="project" value="UniProtKB-SubCell"/>
</dbReference>
<evidence type="ECO:0000256" key="6">
    <source>
        <dbReference type="ARBA" id="ARBA00022989"/>
    </source>
</evidence>
<dbReference type="PANTHER" id="PTHR36838:SF4">
    <property type="entry name" value="AUXIN EFFLUX CARRIER FAMILY PROTEIN"/>
    <property type="match status" value="1"/>
</dbReference>
<evidence type="ECO:0000256" key="4">
    <source>
        <dbReference type="ARBA" id="ARBA00022475"/>
    </source>
</evidence>
<evidence type="ECO:0000256" key="3">
    <source>
        <dbReference type="ARBA" id="ARBA00022448"/>
    </source>
</evidence>
<name>A0A261RHM3_9BORD</name>
<evidence type="ECO:0000256" key="1">
    <source>
        <dbReference type="ARBA" id="ARBA00004651"/>
    </source>
</evidence>
<dbReference type="InterPro" id="IPR004776">
    <property type="entry name" value="Mem_transp_PIN-like"/>
</dbReference>
<sequence length="305" mass="31325">MSVALLVLPDFLLIALGWLLRHKLGFTREFFAGTERMVYFVLFPAMLFQAILRTPISAGAALTLLQATSLVLGAGIALTWLGGRALRAQPLALASAAQCGFRFNTYIGLALAASLGGAQGQTTMALIVGFAVPIANIAAVYGLARHGGNGVLRELLRNPLLMATVLGLAGNLAGLQLPGPVDTVLARLGAASLALGILCVGASLFWQGGQGQGRLIAWVLTVKLVLLPLAALGAARFCGLPPGEARMLLLFAALPTASAAYVLAMRMGGDGRMVSVLISLGTLLSVVTVPVWMAVGGEGGVEVGS</sequence>
<keyword evidence="4" id="KW-1003">Cell membrane</keyword>
<reference evidence="10" key="1">
    <citation type="submission" date="2017-05" db="EMBL/GenBank/DDBJ databases">
        <title>Complete and WGS of Bordetella genogroups.</title>
        <authorList>
            <person name="Spilker T."/>
            <person name="Lipuma J."/>
        </authorList>
    </citation>
    <scope>NUCLEOTIDE SEQUENCE [LARGE SCALE GENOMIC DNA]</scope>
    <source>
        <strain evidence="10">AU18089</strain>
    </source>
</reference>
<feature type="transmembrane region" description="Helical" evidence="8">
    <location>
        <begin position="155"/>
        <end position="173"/>
    </location>
</feature>
<dbReference type="InterPro" id="IPR038770">
    <property type="entry name" value="Na+/solute_symporter_sf"/>
</dbReference>
<proteinExistence type="inferred from homology"/>
<feature type="transmembrane region" description="Helical" evidence="8">
    <location>
        <begin position="124"/>
        <end position="143"/>
    </location>
</feature>
<feature type="transmembrane region" description="Helical" evidence="8">
    <location>
        <begin position="215"/>
        <end position="235"/>
    </location>
</feature>
<dbReference type="Gene3D" id="1.20.1530.20">
    <property type="match status" value="1"/>
</dbReference>
<comment type="similarity">
    <text evidence="2">Belongs to the auxin efflux carrier (TC 2.A.69) family.</text>
</comment>
<dbReference type="GO" id="GO:0055085">
    <property type="term" value="P:transmembrane transport"/>
    <property type="evidence" value="ECO:0007669"/>
    <property type="project" value="InterPro"/>
</dbReference>
<dbReference type="Pfam" id="PF03547">
    <property type="entry name" value="Mem_trans"/>
    <property type="match status" value="1"/>
</dbReference>
<keyword evidence="3" id="KW-0813">Transport</keyword>
<feature type="transmembrane region" description="Helical" evidence="8">
    <location>
        <begin position="36"/>
        <end position="52"/>
    </location>
</feature>
<comment type="caution">
    <text evidence="9">The sequence shown here is derived from an EMBL/GenBank/DDBJ whole genome shotgun (WGS) entry which is preliminary data.</text>
</comment>
<evidence type="ECO:0000256" key="5">
    <source>
        <dbReference type="ARBA" id="ARBA00022692"/>
    </source>
</evidence>
<evidence type="ECO:0000313" key="9">
    <source>
        <dbReference type="EMBL" id="OZI24519.1"/>
    </source>
</evidence>
<organism evidence="9 10">
    <name type="scientific">Bordetella genomosp. 7</name>
    <dbReference type="NCBI Taxonomy" id="1416805"/>
    <lineage>
        <taxon>Bacteria</taxon>
        <taxon>Pseudomonadati</taxon>
        <taxon>Pseudomonadota</taxon>
        <taxon>Betaproteobacteria</taxon>
        <taxon>Burkholderiales</taxon>
        <taxon>Alcaligenaceae</taxon>
        <taxon>Bordetella</taxon>
    </lineage>
</organism>
<evidence type="ECO:0000256" key="7">
    <source>
        <dbReference type="ARBA" id="ARBA00023136"/>
    </source>
</evidence>
<dbReference type="PANTHER" id="PTHR36838">
    <property type="entry name" value="AUXIN EFFLUX CARRIER FAMILY PROTEIN"/>
    <property type="match status" value="1"/>
</dbReference>
<keyword evidence="6 8" id="KW-1133">Transmembrane helix</keyword>
<feature type="transmembrane region" description="Helical" evidence="8">
    <location>
        <begin position="185"/>
        <end position="206"/>
    </location>
</feature>
<dbReference type="RefSeq" id="WP_094796001.1">
    <property type="nucleotide sequence ID" value="NZ_NEVK01000003.1"/>
</dbReference>
<keyword evidence="10" id="KW-1185">Reference proteome</keyword>
<accession>A0A261RHM3</accession>
<keyword evidence="7 8" id="KW-0472">Membrane</keyword>
<dbReference type="AlphaFoldDB" id="A0A261RHM3"/>
<dbReference type="Proteomes" id="UP000216947">
    <property type="component" value="Unassembled WGS sequence"/>
</dbReference>
<feature type="transmembrane region" description="Helical" evidence="8">
    <location>
        <begin position="247"/>
        <end position="264"/>
    </location>
</feature>
<dbReference type="EMBL" id="NEVK01000003">
    <property type="protein sequence ID" value="OZI24519.1"/>
    <property type="molecule type" value="Genomic_DNA"/>
</dbReference>
<protein>
    <recommendedName>
        <fullName evidence="11">Transporter</fullName>
    </recommendedName>
</protein>
<evidence type="ECO:0000256" key="2">
    <source>
        <dbReference type="ARBA" id="ARBA00010145"/>
    </source>
</evidence>
<evidence type="ECO:0000256" key="8">
    <source>
        <dbReference type="SAM" id="Phobius"/>
    </source>
</evidence>